<dbReference type="EMBL" id="CM017325">
    <property type="protein sequence ID" value="KAE8055832.1"/>
    <property type="molecule type" value="Genomic_DNA"/>
</dbReference>
<dbReference type="OrthoDB" id="784446at2759"/>
<reference evidence="1 2" key="1">
    <citation type="submission" date="2019-06" db="EMBL/GenBank/DDBJ databases">
        <title>A chromosomal-level reference genome of Carpinus fangiana (Coryloideae, Betulaceae).</title>
        <authorList>
            <person name="Yang X."/>
            <person name="Wang Z."/>
            <person name="Zhang L."/>
            <person name="Hao G."/>
            <person name="Liu J."/>
            <person name="Yang Y."/>
        </authorList>
    </citation>
    <scope>NUCLEOTIDE SEQUENCE [LARGE SCALE GENOMIC DNA]</scope>
    <source>
        <strain evidence="1">Cfa_2016G</strain>
        <tissue evidence="1">Leaf</tissue>
    </source>
</reference>
<gene>
    <name evidence="1" type="ORF">FH972_012650</name>
</gene>
<evidence type="ECO:0000313" key="2">
    <source>
        <dbReference type="Proteomes" id="UP000327013"/>
    </source>
</evidence>
<proteinExistence type="predicted"/>
<evidence type="ECO:0000313" key="1">
    <source>
        <dbReference type="EMBL" id="KAE8055832.1"/>
    </source>
</evidence>
<accession>A0A5N6R4F8</accession>
<protein>
    <submittedName>
        <fullName evidence="1">Uncharacterized protein</fullName>
    </submittedName>
</protein>
<dbReference type="PANTHER" id="PTHR37259:SF2">
    <property type="entry name" value="OS07G0474300 PROTEIN"/>
    <property type="match status" value="1"/>
</dbReference>
<organism evidence="1 2">
    <name type="scientific">Carpinus fangiana</name>
    <dbReference type="NCBI Taxonomy" id="176857"/>
    <lineage>
        <taxon>Eukaryota</taxon>
        <taxon>Viridiplantae</taxon>
        <taxon>Streptophyta</taxon>
        <taxon>Embryophyta</taxon>
        <taxon>Tracheophyta</taxon>
        <taxon>Spermatophyta</taxon>
        <taxon>Magnoliopsida</taxon>
        <taxon>eudicotyledons</taxon>
        <taxon>Gunneridae</taxon>
        <taxon>Pentapetalae</taxon>
        <taxon>rosids</taxon>
        <taxon>fabids</taxon>
        <taxon>Fagales</taxon>
        <taxon>Betulaceae</taxon>
        <taxon>Carpinus</taxon>
    </lineage>
</organism>
<sequence>MYYVTKMRLDCKPPLAKLPVRLHPCRVLRLNSTSLQTPPGSLTKFKRPNCWFGTNSSDLQPEYLSISCELCALSKMVHNEFGNGDLDNTGIFDSFSANSSTLFERGRFYKEYSGRRNERLKRKKSEPRDGRKSMYYLGVTVEFVKKSTSMKKLESLRKSVSVAYTVERSEAPTPRYMLRSIRKENKKPPRSGYHF</sequence>
<dbReference type="PANTHER" id="PTHR37259">
    <property type="entry name" value="OS07G0474300 PROTEIN"/>
    <property type="match status" value="1"/>
</dbReference>
<keyword evidence="2" id="KW-1185">Reference proteome</keyword>
<name>A0A5N6R4F8_9ROSI</name>
<dbReference type="Proteomes" id="UP000327013">
    <property type="component" value="Chromosome 5"/>
</dbReference>
<dbReference type="AlphaFoldDB" id="A0A5N6R4F8"/>